<evidence type="ECO:0008006" key="3">
    <source>
        <dbReference type="Google" id="ProtNLM"/>
    </source>
</evidence>
<dbReference type="EMBL" id="BMFJ01000001">
    <property type="protein sequence ID" value="GGE36228.1"/>
    <property type="molecule type" value="Genomic_DNA"/>
</dbReference>
<gene>
    <name evidence="1" type="ORF">GCM10011360_25000</name>
</gene>
<dbReference type="Proteomes" id="UP000612855">
    <property type="component" value="Unassembled WGS sequence"/>
</dbReference>
<dbReference type="InterPro" id="IPR009467">
    <property type="entry name" value="Glycolipid-bd_prot_put"/>
</dbReference>
<dbReference type="RefSeq" id="WP_188478004.1">
    <property type="nucleotide sequence ID" value="NZ_BMFJ01000001.1"/>
</dbReference>
<comment type="caution">
    <text evidence="1">The sequence shown here is derived from an EMBL/GenBank/DDBJ whole genome shotgun (WGS) entry which is preliminary data.</text>
</comment>
<proteinExistence type="predicted"/>
<reference evidence="2" key="1">
    <citation type="journal article" date="2019" name="Int. J. Syst. Evol. Microbiol.">
        <title>The Global Catalogue of Microorganisms (GCM) 10K type strain sequencing project: providing services to taxonomists for standard genome sequencing and annotation.</title>
        <authorList>
            <consortium name="The Broad Institute Genomics Platform"/>
            <consortium name="The Broad Institute Genome Sequencing Center for Infectious Disease"/>
            <person name="Wu L."/>
            <person name="Ma J."/>
        </authorList>
    </citation>
    <scope>NUCLEOTIDE SEQUENCE [LARGE SCALE GENOMIC DNA]</scope>
    <source>
        <strain evidence="2">CGMCC 1.12664</strain>
    </source>
</reference>
<evidence type="ECO:0000313" key="2">
    <source>
        <dbReference type="Proteomes" id="UP000612855"/>
    </source>
</evidence>
<sequence>MTTHPSVTAHWRRLDRAGTDRCTLSRLDNGWMLVGHAAWDEGALDYCVRCGPEWATLSGDVTGTYRDAQIGLSIQRTPGGWSVNGTPQPEAEDHTDLDLGFTPATNLLPLRRLPRSLTAPVTAPAAWLVPEMTHLKTLSQIYSGTGSTVTYAAPSVGYAADLTVHPSGFVTHYPGLWEGWVDD</sequence>
<dbReference type="AlphaFoldDB" id="A0A917EG77"/>
<accession>A0A917EG77</accession>
<dbReference type="SUPFAM" id="SSF159275">
    <property type="entry name" value="PA1994-like"/>
    <property type="match status" value="1"/>
</dbReference>
<keyword evidence="2" id="KW-1185">Reference proteome</keyword>
<protein>
    <recommendedName>
        <fullName evidence="3">Glycolipid-binding domain-containing protein</fullName>
    </recommendedName>
</protein>
<organism evidence="1 2">
    <name type="scientific">Primorskyibacter flagellatus</name>
    <dbReference type="NCBI Taxonomy" id="1387277"/>
    <lineage>
        <taxon>Bacteria</taxon>
        <taxon>Pseudomonadati</taxon>
        <taxon>Pseudomonadota</taxon>
        <taxon>Alphaproteobacteria</taxon>
        <taxon>Rhodobacterales</taxon>
        <taxon>Roseobacteraceae</taxon>
        <taxon>Primorskyibacter</taxon>
    </lineage>
</organism>
<name>A0A917EG77_9RHOB</name>
<dbReference type="Pfam" id="PF06475">
    <property type="entry name" value="Glycolipid_bind"/>
    <property type="match status" value="1"/>
</dbReference>
<evidence type="ECO:0000313" key="1">
    <source>
        <dbReference type="EMBL" id="GGE36228.1"/>
    </source>
</evidence>